<evidence type="ECO:0000313" key="2">
    <source>
        <dbReference type="Proteomes" id="UP001217089"/>
    </source>
</evidence>
<proteinExistence type="predicted"/>
<protein>
    <submittedName>
        <fullName evidence="1">Uncharacterized protein</fullName>
    </submittedName>
</protein>
<comment type="caution">
    <text evidence="1">The sequence shown here is derived from an EMBL/GenBank/DDBJ whole genome shotgun (WGS) entry which is preliminary data.</text>
</comment>
<sequence>MKQNETVADIRINDYVNIIFLCMKNDFQTCDHFHGGQSRDLCGSRLHFVEVFAGTTGNLASDIVFAGTIFKNFVIMNRVFTRTIFKNFVIE</sequence>
<organism evidence="1 2">
    <name type="scientific">Tegillarca granosa</name>
    <name type="common">Malaysian cockle</name>
    <name type="synonym">Anadara granosa</name>
    <dbReference type="NCBI Taxonomy" id="220873"/>
    <lineage>
        <taxon>Eukaryota</taxon>
        <taxon>Metazoa</taxon>
        <taxon>Spiralia</taxon>
        <taxon>Lophotrochozoa</taxon>
        <taxon>Mollusca</taxon>
        <taxon>Bivalvia</taxon>
        <taxon>Autobranchia</taxon>
        <taxon>Pteriomorphia</taxon>
        <taxon>Arcoida</taxon>
        <taxon>Arcoidea</taxon>
        <taxon>Arcidae</taxon>
        <taxon>Tegillarca</taxon>
    </lineage>
</organism>
<dbReference type="EMBL" id="JARBDR010000657">
    <property type="protein sequence ID" value="KAJ8308481.1"/>
    <property type="molecule type" value="Genomic_DNA"/>
</dbReference>
<dbReference type="Proteomes" id="UP001217089">
    <property type="component" value="Unassembled WGS sequence"/>
</dbReference>
<name>A0ABQ9ETF8_TEGGR</name>
<keyword evidence="2" id="KW-1185">Reference proteome</keyword>
<gene>
    <name evidence="1" type="ORF">KUTeg_013355</name>
</gene>
<reference evidence="1 2" key="1">
    <citation type="submission" date="2022-12" db="EMBL/GenBank/DDBJ databases">
        <title>Chromosome-level genome of Tegillarca granosa.</title>
        <authorList>
            <person name="Kim J."/>
        </authorList>
    </citation>
    <scope>NUCLEOTIDE SEQUENCE [LARGE SCALE GENOMIC DNA]</scope>
    <source>
        <strain evidence="1">Teg-2019</strain>
        <tissue evidence="1">Adductor muscle</tissue>
    </source>
</reference>
<evidence type="ECO:0000313" key="1">
    <source>
        <dbReference type="EMBL" id="KAJ8308481.1"/>
    </source>
</evidence>
<accession>A0ABQ9ETF8</accession>